<sequence>MIIQFTISLLTFFPTENCPPRTAVLYGRVICHVGHSFEFAECLDLAYGIEVVFTLPVIERTVTQNGSRRSCKVGYSEHQACPRRIPTVFIFDRRLKSHASLSFHKTLNKAARFVEQRGVYSLVAEPSGRAVFHVMGNPKGNRHYFCFADHFCSCQASST</sequence>
<dbReference type="PANTHER" id="PTHR28498:SF1">
    <property type="entry name" value="ZINC FINGER SWIM DOMAIN-CONTAINING PROTEIN 7"/>
    <property type="match status" value="1"/>
</dbReference>
<evidence type="ECO:0000313" key="2">
    <source>
        <dbReference type="Proteomes" id="UP001605036"/>
    </source>
</evidence>
<dbReference type="EMBL" id="JBHFFA010000004">
    <property type="protein sequence ID" value="KAL2632312.1"/>
    <property type="molecule type" value="Genomic_DNA"/>
</dbReference>
<name>A0ABD1YNF8_9MARC</name>
<organism evidence="1 2">
    <name type="scientific">Riccia fluitans</name>
    <dbReference type="NCBI Taxonomy" id="41844"/>
    <lineage>
        <taxon>Eukaryota</taxon>
        <taxon>Viridiplantae</taxon>
        <taxon>Streptophyta</taxon>
        <taxon>Embryophyta</taxon>
        <taxon>Marchantiophyta</taxon>
        <taxon>Marchantiopsida</taxon>
        <taxon>Marchantiidae</taxon>
        <taxon>Marchantiales</taxon>
        <taxon>Ricciaceae</taxon>
        <taxon>Riccia</taxon>
    </lineage>
</organism>
<dbReference type="Proteomes" id="UP001605036">
    <property type="component" value="Unassembled WGS sequence"/>
</dbReference>
<comment type="caution">
    <text evidence="1">The sequence shown here is derived from an EMBL/GenBank/DDBJ whole genome shotgun (WGS) entry which is preliminary data.</text>
</comment>
<evidence type="ECO:0000313" key="1">
    <source>
        <dbReference type="EMBL" id="KAL2632312.1"/>
    </source>
</evidence>
<dbReference type="AlphaFoldDB" id="A0ABD1YNF8"/>
<gene>
    <name evidence="1" type="ORF">R1flu_016998</name>
</gene>
<keyword evidence="2" id="KW-1185">Reference proteome</keyword>
<reference evidence="1 2" key="1">
    <citation type="submission" date="2024-09" db="EMBL/GenBank/DDBJ databases">
        <title>Chromosome-scale assembly of Riccia fluitans.</title>
        <authorList>
            <person name="Paukszto L."/>
            <person name="Sawicki J."/>
            <person name="Karawczyk K."/>
            <person name="Piernik-Szablinska J."/>
            <person name="Szczecinska M."/>
            <person name="Mazdziarz M."/>
        </authorList>
    </citation>
    <scope>NUCLEOTIDE SEQUENCE [LARGE SCALE GENOMIC DNA]</scope>
    <source>
        <strain evidence="1">Rf_01</strain>
        <tissue evidence="1">Aerial parts of the thallus</tissue>
    </source>
</reference>
<proteinExistence type="predicted"/>
<protein>
    <submittedName>
        <fullName evidence="1">Uncharacterized protein</fullName>
    </submittedName>
</protein>
<accession>A0ABD1YNF8</accession>
<dbReference type="PANTHER" id="PTHR28498">
    <property type="entry name" value="ZINC FINGER SWIM DOMAIN-CONTAINING PROTEIN 7"/>
    <property type="match status" value="1"/>
</dbReference>